<accession>A0ACB8WHX8</accession>
<evidence type="ECO:0000313" key="2">
    <source>
        <dbReference type="Proteomes" id="UP000831701"/>
    </source>
</evidence>
<dbReference type="EMBL" id="CM041539">
    <property type="protein sequence ID" value="KAI3367194.1"/>
    <property type="molecule type" value="Genomic_DNA"/>
</dbReference>
<dbReference type="Proteomes" id="UP000831701">
    <property type="component" value="Chromosome 9"/>
</dbReference>
<evidence type="ECO:0000313" key="1">
    <source>
        <dbReference type="EMBL" id="KAI3367194.1"/>
    </source>
</evidence>
<comment type="caution">
    <text evidence="1">The sequence shown here is derived from an EMBL/GenBank/DDBJ whole genome shotgun (WGS) entry which is preliminary data.</text>
</comment>
<protein>
    <submittedName>
        <fullName evidence="1">Uncharacterized protein</fullName>
    </submittedName>
</protein>
<gene>
    <name evidence="1" type="ORF">L3Q82_008249</name>
</gene>
<sequence>MEPITSWSEERVSEWLQGLDATLHQYPLTEWRLSGLDLLQLTSQDLEKFGVHKIGHQELILEAVEKLCSLTYGLGGENLRSLTEKLRAVAHTLQMGIQSLLAQHQLRWTQHHQAACRRSAGCGGAHHLCQRTILFAQQCRQLVAVCDEILNSSPEALLTHTAQLESVDLVPVSPGDQLGIEITSTGSSNHYVTGTAAEPSADVFVKILAGDEVIQVNDQIVVGWSRANLVKKLRENPNRVTLVLKKIPGSVRHKDVVQLSSTQKVEEEKDDRSEEEEEKDEEVNQRHSIFERVADSVRSLSFRRAIHGPELQQRPMGQEESDLPSDKEQEGGLTLTSYQSQLSPLSATGDFESLESSRLSPGLRQDRSPSPRRPRLGFRSFRSSSPQGANQETASISSCPEMVGHMGNKDREKSSTKGTTTAMSRRRVSCRELGRPDCDGWLWKKRKDSGVFIAQKWQRFWFVLKGPSLYWYTSQQDEKAEGFVNIASYNIESAGEHKRK</sequence>
<name>A0ACB8WHX8_9TELE</name>
<reference evidence="1" key="1">
    <citation type="submission" date="2022-04" db="EMBL/GenBank/DDBJ databases">
        <title>Jade perch genome.</title>
        <authorList>
            <person name="Chao B."/>
        </authorList>
    </citation>
    <scope>NUCLEOTIDE SEQUENCE</scope>
    <source>
        <strain evidence="1">CB-2022</strain>
    </source>
</reference>
<organism evidence="1 2">
    <name type="scientific">Scortum barcoo</name>
    <name type="common">barcoo grunter</name>
    <dbReference type="NCBI Taxonomy" id="214431"/>
    <lineage>
        <taxon>Eukaryota</taxon>
        <taxon>Metazoa</taxon>
        <taxon>Chordata</taxon>
        <taxon>Craniata</taxon>
        <taxon>Vertebrata</taxon>
        <taxon>Euteleostomi</taxon>
        <taxon>Actinopterygii</taxon>
        <taxon>Neopterygii</taxon>
        <taxon>Teleostei</taxon>
        <taxon>Neoteleostei</taxon>
        <taxon>Acanthomorphata</taxon>
        <taxon>Eupercaria</taxon>
        <taxon>Centrarchiformes</taxon>
        <taxon>Terapontoidei</taxon>
        <taxon>Terapontidae</taxon>
        <taxon>Scortum</taxon>
    </lineage>
</organism>
<keyword evidence="2" id="KW-1185">Reference proteome</keyword>
<proteinExistence type="predicted"/>